<dbReference type="InterPro" id="IPR019171">
    <property type="entry name" value="MIX23"/>
</dbReference>
<dbReference type="Pfam" id="PF09774">
    <property type="entry name" value="MIX23"/>
    <property type="match status" value="1"/>
</dbReference>
<reference evidence="1" key="2">
    <citation type="submission" date="2021-10" db="EMBL/GenBank/DDBJ databases">
        <title>Phylogenomics reveals ancestral predisposition of the termite-cultivated fungus Termitomyces towards a domesticated lifestyle.</title>
        <authorList>
            <person name="Auxier B."/>
            <person name="Grum-Grzhimaylo A."/>
            <person name="Cardenas M.E."/>
            <person name="Lodge J.D."/>
            <person name="Laessoe T."/>
            <person name="Pedersen O."/>
            <person name="Smith M.E."/>
            <person name="Kuyper T.W."/>
            <person name="Franco-Molano E.A."/>
            <person name="Baroni T.J."/>
            <person name="Aanen D.K."/>
        </authorList>
    </citation>
    <scope>NUCLEOTIDE SEQUENCE</scope>
    <source>
        <strain evidence="1">AP01</strain>
        <tissue evidence="1">Mycelium</tissue>
    </source>
</reference>
<dbReference type="EMBL" id="JABCKV010000019">
    <property type="protein sequence ID" value="KAG5646564.1"/>
    <property type="molecule type" value="Genomic_DNA"/>
</dbReference>
<proteinExistence type="predicted"/>
<gene>
    <name evidence="1" type="ORF">DXG03_002867</name>
</gene>
<reference evidence="1" key="1">
    <citation type="submission" date="2020-07" db="EMBL/GenBank/DDBJ databases">
        <authorList>
            <person name="Nieuwenhuis M."/>
            <person name="Van De Peppel L.J.J."/>
        </authorList>
    </citation>
    <scope>NUCLEOTIDE SEQUENCE</scope>
    <source>
        <strain evidence="1">AP01</strain>
        <tissue evidence="1">Mycelium</tissue>
    </source>
</reference>
<dbReference type="AlphaFoldDB" id="A0A9P7GBL9"/>
<comment type="caution">
    <text evidence="1">The sequence shown here is derived from an EMBL/GenBank/DDBJ whole genome shotgun (WGS) entry which is preliminary data.</text>
</comment>
<name>A0A9P7GBL9_9AGAR</name>
<accession>A0A9P7GBL9</accession>
<evidence type="ECO:0000313" key="2">
    <source>
        <dbReference type="Proteomes" id="UP000775547"/>
    </source>
</evidence>
<sequence>MRDSDRINDSTVNIQDQACLNIWRELVGNWRRRTELVEYCVLAVDQSLTEKRSIVEDEGQDAKAKRKAQAQIYEEQVKARISPFCVPS</sequence>
<dbReference type="Proteomes" id="UP000775547">
    <property type="component" value="Unassembled WGS sequence"/>
</dbReference>
<organism evidence="1 2">
    <name type="scientific">Asterophora parasitica</name>
    <dbReference type="NCBI Taxonomy" id="117018"/>
    <lineage>
        <taxon>Eukaryota</taxon>
        <taxon>Fungi</taxon>
        <taxon>Dikarya</taxon>
        <taxon>Basidiomycota</taxon>
        <taxon>Agaricomycotina</taxon>
        <taxon>Agaricomycetes</taxon>
        <taxon>Agaricomycetidae</taxon>
        <taxon>Agaricales</taxon>
        <taxon>Tricholomatineae</taxon>
        <taxon>Lyophyllaceae</taxon>
        <taxon>Asterophora</taxon>
    </lineage>
</organism>
<evidence type="ECO:0000313" key="1">
    <source>
        <dbReference type="EMBL" id="KAG5646564.1"/>
    </source>
</evidence>
<keyword evidence="2" id="KW-1185">Reference proteome</keyword>
<dbReference type="OrthoDB" id="5593818at2759"/>
<protein>
    <submittedName>
        <fullName evidence="1">Uncharacterized protein</fullName>
    </submittedName>
</protein>
<dbReference type="GO" id="GO:0005758">
    <property type="term" value="C:mitochondrial intermembrane space"/>
    <property type="evidence" value="ECO:0007669"/>
    <property type="project" value="InterPro"/>
</dbReference>